<organism evidence="1 2">
    <name type="scientific">Varibaculum cambriense</name>
    <dbReference type="NCBI Taxonomy" id="184870"/>
    <lineage>
        <taxon>Bacteria</taxon>
        <taxon>Bacillati</taxon>
        <taxon>Actinomycetota</taxon>
        <taxon>Actinomycetes</taxon>
        <taxon>Actinomycetales</taxon>
        <taxon>Actinomycetaceae</taxon>
        <taxon>Varibaculum</taxon>
    </lineage>
</organism>
<comment type="caution">
    <text evidence="1">The sequence shown here is derived from an EMBL/GenBank/DDBJ whole genome shotgun (WGS) entry which is preliminary data.</text>
</comment>
<evidence type="ECO:0000313" key="1">
    <source>
        <dbReference type="EMBL" id="KXB79364.1"/>
    </source>
</evidence>
<name>A0AB34WWW2_9ACTO</name>
<evidence type="ECO:0000313" key="2">
    <source>
        <dbReference type="Proteomes" id="UP000070572"/>
    </source>
</evidence>
<accession>A0AB34WWW2</accession>
<protein>
    <submittedName>
        <fullName evidence="1">Uncharacterized protein</fullName>
    </submittedName>
</protein>
<dbReference type="EMBL" id="LSDN01000028">
    <property type="protein sequence ID" value="KXB79364.1"/>
    <property type="molecule type" value="Genomic_DNA"/>
</dbReference>
<reference evidence="1 2" key="1">
    <citation type="submission" date="2016-01" db="EMBL/GenBank/DDBJ databases">
        <authorList>
            <person name="Mitreva M."/>
            <person name="Pepin K.H."/>
            <person name="Mihindukulasuriya K.A."/>
            <person name="Fulton R."/>
            <person name="Fronick C."/>
            <person name="O'Laughlin M."/>
            <person name="Miner T."/>
            <person name="Herter B."/>
            <person name="Rosa B.A."/>
            <person name="Cordes M."/>
            <person name="Tomlinson C."/>
            <person name="Wollam A."/>
            <person name="Palsikar V.B."/>
            <person name="Mardis E.R."/>
            <person name="Wilson R.K."/>
        </authorList>
    </citation>
    <scope>NUCLEOTIDE SEQUENCE [LARGE SCALE GENOMIC DNA]</scope>
    <source>
        <strain evidence="1 2">DNF00696</strain>
    </source>
</reference>
<proteinExistence type="predicted"/>
<dbReference type="AlphaFoldDB" id="A0AB34WWW2"/>
<dbReference type="Proteomes" id="UP000070572">
    <property type="component" value="Unassembled WGS sequence"/>
</dbReference>
<sequence>MLPARQTQIFSEDARGLRKDRYRHERIWDSFATAEGDLAPIPASFTGKAGAI</sequence>
<gene>
    <name evidence="1" type="ORF">HMPREF1862_01989</name>
</gene>